<dbReference type="InterPro" id="IPR020845">
    <property type="entry name" value="AMP-binding_CS"/>
</dbReference>
<reference evidence="5" key="2">
    <citation type="submission" date="2020-12" db="EMBL/GenBank/DDBJ databases">
        <title>New Spironucleus salmonicida genome in near-complete chromosomes.</title>
        <authorList>
            <person name="Xu F."/>
            <person name="Kurt Z."/>
            <person name="Jimenez-Gonzalez A."/>
            <person name="Astvaldsson A."/>
            <person name="Andersson J.O."/>
            <person name="Svard S.G."/>
        </authorList>
    </citation>
    <scope>NUCLEOTIDE SEQUENCE</scope>
    <source>
        <strain evidence="5">ATCC 50377</strain>
    </source>
</reference>
<dbReference type="GO" id="GO:0004467">
    <property type="term" value="F:long-chain fatty acid-CoA ligase activity"/>
    <property type="evidence" value="ECO:0007669"/>
    <property type="project" value="TreeGrafter"/>
</dbReference>
<keyword evidence="1" id="KW-0547">Nucleotide-binding</keyword>
<protein>
    <submittedName>
        <fullName evidence="4">Long chain fatty acid CoA ligase</fullName>
    </submittedName>
</protein>
<dbReference type="InterPro" id="IPR000873">
    <property type="entry name" value="AMP-dep_synth/lig_dom"/>
</dbReference>
<dbReference type="GO" id="GO:0016020">
    <property type="term" value="C:membrane"/>
    <property type="evidence" value="ECO:0007669"/>
    <property type="project" value="TreeGrafter"/>
</dbReference>
<dbReference type="GO" id="GO:0005783">
    <property type="term" value="C:endoplasmic reticulum"/>
    <property type="evidence" value="ECO:0007669"/>
    <property type="project" value="TreeGrafter"/>
</dbReference>
<dbReference type="PANTHER" id="PTHR43272:SF33">
    <property type="entry name" value="AMP-BINDING DOMAIN-CONTAINING PROTEIN-RELATED"/>
    <property type="match status" value="1"/>
</dbReference>
<dbReference type="PANTHER" id="PTHR43272">
    <property type="entry name" value="LONG-CHAIN-FATTY-ACID--COA LIGASE"/>
    <property type="match status" value="1"/>
</dbReference>
<dbReference type="Pfam" id="PF00501">
    <property type="entry name" value="AMP-binding"/>
    <property type="match status" value="1"/>
</dbReference>
<dbReference type="Gene3D" id="3.40.50.12780">
    <property type="entry name" value="N-terminal domain of ligase-like"/>
    <property type="match status" value="2"/>
</dbReference>
<evidence type="ECO:0000256" key="2">
    <source>
        <dbReference type="ARBA" id="ARBA00022840"/>
    </source>
</evidence>
<dbReference type="GO" id="GO:0005524">
    <property type="term" value="F:ATP binding"/>
    <property type="evidence" value="ECO:0007669"/>
    <property type="project" value="UniProtKB-KW"/>
</dbReference>
<evidence type="ECO:0000313" key="4">
    <source>
        <dbReference type="EMBL" id="EST44425.1"/>
    </source>
</evidence>
<dbReference type="EMBL" id="AUWU02000002">
    <property type="protein sequence ID" value="KAH0576320.1"/>
    <property type="molecule type" value="Genomic_DNA"/>
</dbReference>
<keyword evidence="2" id="KW-0067">ATP-binding</keyword>
<keyword evidence="4" id="KW-0436">Ligase</keyword>
<sequence>MFPIPFTPPKEQYQQDIRFPTLPHLFQSIANENPDLKCLGTRTYHVDARGSYRWFSYSEILQLASNLQQSLKVISEGEKYIGIISQNRTEWTVLDLAAAGLGLITVPLYDTQSNQDCEHILSNTNVKIIFCEVDKAAKFEEIFNKFNIQIYVFDDGYREREWMSGQSWDFTLPEELKINLKMDSEFTNPIYKSEKKPTYTAPTSLEIFTTSYKVMLPDIYPKINVPESFKTLIKGSYHSLLNYNPENIYINNVTENSMYTLVFTSGTTSLPKSVSLTFKNFMAVALSMQQQCLLEGGEQQDYMISYMPLAHIYMRVLQTVAFAQIGAQGYISATAKTLLDDIQSCAPTALFLVPRVVQKIYDGILQKIKNSYFPIRMLFKLCLNLRVQAYNEQAIKLQILNDHRRPCRSTLDAQFKAHYGVDFGIENVLNALQIHPKQREFLANFYAVHSEFDGAKTPKPSDLTSKMTTFAFNPLTNFFFSKITSLTGGRLRGAVSGSAAIQQNQGQFFRICFNCKLFQGYGLSETSAGGTVQSYLASNYKGVGWPVSSDVKISLKSTSDYLVSDFPFPRGEIVISGNCVQNGEQFATADIGQFNFITGELEIVDRIKNIIKLSQGEFVQLGEIELCIQKHNSCENCFIWAQTWMKWLICIISLNKVYLKYSFPQFYGKKLSVSDYNTLNTQMQIKLTEFCKKKGLKGFQIPKYFLIDFTEFNVENDLLTSAFKVKRGSCSLKYGCICEEIYHLVEDNKEVKIAELMSQFGVDLLGE</sequence>
<evidence type="ECO:0000256" key="1">
    <source>
        <dbReference type="ARBA" id="ARBA00022741"/>
    </source>
</evidence>
<feature type="domain" description="AMP-dependent synthetase/ligase" evidence="3">
    <location>
        <begin position="33"/>
        <end position="582"/>
    </location>
</feature>
<accession>V6LIK7</accession>
<name>V6LIK7_9EUKA</name>
<evidence type="ECO:0000259" key="3">
    <source>
        <dbReference type="Pfam" id="PF00501"/>
    </source>
</evidence>
<dbReference type="EMBL" id="KI546116">
    <property type="protein sequence ID" value="EST44425.1"/>
    <property type="molecule type" value="Genomic_DNA"/>
</dbReference>
<organism evidence="4">
    <name type="scientific">Spironucleus salmonicida</name>
    <dbReference type="NCBI Taxonomy" id="348837"/>
    <lineage>
        <taxon>Eukaryota</taxon>
        <taxon>Metamonada</taxon>
        <taxon>Diplomonadida</taxon>
        <taxon>Hexamitidae</taxon>
        <taxon>Hexamitinae</taxon>
        <taxon>Spironucleus</taxon>
    </lineage>
</organism>
<gene>
    <name evidence="4" type="ORF">SS50377_15731</name>
    <name evidence="5" type="ORF">SS50377_21883</name>
</gene>
<dbReference type="SUPFAM" id="SSF56801">
    <property type="entry name" value="Acetyl-CoA synthetase-like"/>
    <property type="match status" value="1"/>
</dbReference>
<evidence type="ECO:0000313" key="6">
    <source>
        <dbReference type="Proteomes" id="UP000018208"/>
    </source>
</evidence>
<dbReference type="VEuPathDB" id="GiardiaDB:SS50377_21883"/>
<evidence type="ECO:0000313" key="5">
    <source>
        <dbReference type="EMBL" id="KAH0576320.1"/>
    </source>
</evidence>
<dbReference type="Proteomes" id="UP000018208">
    <property type="component" value="Unassembled WGS sequence"/>
</dbReference>
<dbReference type="OrthoDB" id="1700726at2759"/>
<keyword evidence="6" id="KW-1185">Reference proteome</keyword>
<dbReference type="InterPro" id="IPR042099">
    <property type="entry name" value="ANL_N_sf"/>
</dbReference>
<dbReference type="PROSITE" id="PS00455">
    <property type="entry name" value="AMP_BINDING"/>
    <property type="match status" value="1"/>
</dbReference>
<proteinExistence type="predicted"/>
<dbReference type="AlphaFoldDB" id="V6LIK7"/>
<reference evidence="4 5" key="1">
    <citation type="journal article" date="2014" name="PLoS Genet.">
        <title>The Genome of Spironucleus salmonicida Highlights a Fish Pathogen Adapted to Fluctuating Environments.</title>
        <authorList>
            <person name="Xu F."/>
            <person name="Jerlstrom-Hultqvist J."/>
            <person name="Einarsson E."/>
            <person name="Astvaldsson A."/>
            <person name="Svard S.G."/>
            <person name="Andersson J.O."/>
        </authorList>
    </citation>
    <scope>NUCLEOTIDE SEQUENCE</scope>
    <source>
        <strain evidence="5">ATCC 50377</strain>
    </source>
</reference>